<evidence type="ECO:0000313" key="2">
    <source>
        <dbReference type="Proteomes" id="UP000077628"/>
    </source>
</evidence>
<reference evidence="2" key="1">
    <citation type="submission" date="2016-03" db="EMBL/GenBank/DDBJ databases">
        <authorList>
            <person name="Heylen K."/>
            <person name="De Vos P."/>
            <person name="Vekeman B."/>
        </authorList>
    </citation>
    <scope>NUCLEOTIDE SEQUENCE [LARGE SCALE GENOMIC DNA]</scope>
    <source>
        <strain evidence="2">R-45383</strain>
    </source>
</reference>
<dbReference type="Proteomes" id="UP000077628">
    <property type="component" value="Unassembled WGS sequence"/>
</dbReference>
<keyword evidence="2" id="KW-1185">Reference proteome</keyword>
<proteinExistence type="predicted"/>
<sequence>MASETLVLCPSAQPDWEGSQVIGVMTGSAEQPELAYLKEALPVTDEILEMAGPVTPGEVFRFSAPCACSGCGHYRSEQSKCGLVEKVVRWTPVVVEQLPTCSIRSNCRWWLQEGRDACLHCPQVVTNDLNPSEDMRRASDLDVV</sequence>
<dbReference type="OrthoDB" id="571920at2"/>
<accession>A0A177NAW3</accession>
<dbReference type="STRING" id="702114.A1355_11890"/>
<dbReference type="AlphaFoldDB" id="A0A177NAW3"/>
<name>A0A177NAW3_9GAMM</name>
<evidence type="ECO:0000313" key="1">
    <source>
        <dbReference type="EMBL" id="OAI14971.1"/>
    </source>
</evidence>
<organism evidence="1 2">
    <name type="scientific">Methylomonas koyamae</name>
    <dbReference type="NCBI Taxonomy" id="702114"/>
    <lineage>
        <taxon>Bacteria</taxon>
        <taxon>Pseudomonadati</taxon>
        <taxon>Pseudomonadota</taxon>
        <taxon>Gammaproteobacteria</taxon>
        <taxon>Methylococcales</taxon>
        <taxon>Methylococcaceae</taxon>
        <taxon>Methylomonas</taxon>
    </lineage>
</organism>
<comment type="caution">
    <text evidence="1">The sequence shown here is derived from an EMBL/GenBank/DDBJ whole genome shotgun (WGS) entry which is preliminary data.</text>
</comment>
<protein>
    <submittedName>
        <fullName evidence="1">Nitrogen fixation protein</fullName>
    </submittedName>
</protein>
<dbReference type="RefSeq" id="WP_064030863.1">
    <property type="nucleotide sequence ID" value="NZ_LUUK01000196.1"/>
</dbReference>
<dbReference type="EMBL" id="LUUK01000196">
    <property type="protein sequence ID" value="OAI14971.1"/>
    <property type="molecule type" value="Genomic_DNA"/>
</dbReference>
<gene>
    <name evidence="1" type="ORF">A1355_11890</name>
</gene>